<reference evidence="3" key="1">
    <citation type="submission" date="2022-12" db="EMBL/GenBank/DDBJ databases">
        <title>Reference genome sequencing for broad-spectrum identification of bacterial and archaeal isolates by mass spectrometry.</title>
        <authorList>
            <person name="Sekiguchi Y."/>
            <person name="Tourlousse D.M."/>
        </authorList>
    </citation>
    <scope>NUCLEOTIDE SEQUENCE</scope>
    <source>
        <strain evidence="3">ASRB1</strain>
    </source>
</reference>
<dbReference type="SMART" id="SM00852">
    <property type="entry name" value="MoCF_biosynth"/>
    <property type="match status" value="1"/>
</dbReference>
<dbReference type="InterPro" id="IPR001453">
    <property type="entry name" value="MoaB/Mog_dom"/>
</dbReference>
<dbReference type="PANTHER" id="PTHR10192">
    <property type="entry name" value="MOLYBDOPTERIN BIOSYNTHESIS PROTEIN"/>
    <property type="match status" value="1"/>
</dbReference>
<dbReference type="EC" id="2.10.1.1" evidence="1"/>
<dbReference type="RefSeq" id="WP_281792038.1">
    <property type="nucleotide sequence ID" value="NZ_BSDR01000001.1"/>
</dbReference>
<protein>
    <recommendedName>
        <fullName evidence="1">Molybdopterin molybdenumtransferase</fullName>
        <ecNumber evidence="1">2.10.1.1</ecNumber>
    </recommendedName>
</protein>
<comment type="pathway">
    <text evidence="1">Cofactor biosynthesis; molybdopterin biosynthesis.</text>
</comment>
<dbReference type="InterPro" id="IPR036425">
    <property type="entry name" value="MoaB/Mog-like_dom_sf"/>
</dbReference>
<evidence type="ECO:0000259" key="2">
    <source>
        <dbReference type="SMART" id="SM00852"/>
    </source>
</evidence>
<accession>A0A9W6FTE0</accession>
<proteinExistence type="inferred from homology"/>
<comment type="catalytic activity">
    <reaction evidence="1">
        <text>adenylyl-molybdopterin + molybdate = Mo-molybdopterin + AMP + H(+)</text>
        <dbReference type="Rhea" id="RHEA:35047"/>
        <dbReference type="ChEBI" id="CHEBI:15378"/>
        <dbReference type="ChEBI" id="CHEBI:36264"/>
        <dbReference type="ChEBI" id="CHEBI:62727"/>
        <dbReference type="ChEBI" id="CHEBI:71302"/>
        <dbReference type="ChEBI" id="CHEBI:456215"/>
    </reaction>
</comment>
<dbReference type="Gene3D" id="3.40.980.10">
    <property type="entry name" value="MoaB/Mog-like domain"/>
    <property type="match status" value="1"/>
</dbReference>
<dbReference type="EMBL" id="BSDR01000001">
    <property type="protein sequence ID" value="GLI33021.1"/>
    <property type="molecule type" value="Genomic_DNA"/>
</dbReference>
<dbReference type="Pfam" id="PF00994">
    <property type="entry name" value="MoCF_biosynth"/>
    <property type="match status" value="1"/>
</dbReference>
<comment type="function">
    <text evidence="1">Catalyzes the insertion of molybdate into adenylated molybdopterin with the concomitant release of AMP.</text>
</comment>
<dbReference type="Proteomes" id="UP001144372">
    <property type="component" value="Unassembled WGS sequence"/>
</dbReference>
<comment type="similarity">
    <text evidence="1">Belongs to the MoeA family.</text>
</comment>
<organism evidence="3 4">
    <name type="scientific">Desulforhabdus amnigena</name>
    <dbReference type="NCBI Taxonomy" id="40218"/>
    <lineage>
        <taxon>Bacteria</taxon>
        <taxon>Pseudomonadati</taxon>
        <taxon>Thermodesulfobacteriota</taxon>
        <taxon>Syntrophobacteria</taxon>
        <taxon>Syntrophobacterales</taxon>
        <taxon>Syntrophobacteraceae</taxon>
        <taxon>Desulforhabdus</taxon>
    </lineage>
</organism>
<comment type="cofactor">
    <cofactor evidence="1">
        <name>Mg(2+)</name>
        <dbReference type="ChEBI" id="CHEBI:18420"/>
    </cofactor>
</comment>
<evidence type="ECO:0000256" key="1">
    <source>
        <dbReference type="RuleBase" id="RU365090"/>
    </source>
</evidence>
<dbReference type="GO" id="GO:0061599">
    <property type="term" value="F:molybdopterin molybdotransferase activity"/>
    <property type="evidence" value="ECO:0007669"/>
    <property type="project" value="UniProtKB-UniRule"/>
</dbReference>
<keyword evidence="1" id="KW-0460">Magnesium</keyword>
<name>A0A9W6FTE0_9BACT</name>
<sequence length="343" mass="37616">MVQMVRVEEAIGQPLAHDITEIRPGEFKGPAFRRGHIVESRDVNHLRRLGKDHLYILKLEPGQMHEDEAAVAIANALCGEGVGWSGEPREGKISLKATRDGLLKVDVDALTRFNELGEVMCATRHTNSTVAMGDQVAATRAIPLFIDRPIVEEAVRIAKQNQRVLRVLPFRQPKVGLMITGNEVFYGRIEDKFEPIIRKKVEAYKGTVLDAVFLPDDDQRIAESALDLIARGADLLITTGGMSVDPDDRTRFGLLKAGAQDMIYGSAVLPGAMFMAANLLDIPVLGIPACGLFAPVTVFDLIYPRILAGDRITRKDIAKIGHGGLCLKCDTCRYPSCPFGKAY</sequence>
<dbReference type="AlphaFoldDB" id="A0A9W6FTE0"/>
<keyword evidence="1" id="KW-0808">Transferase</keyword>
<evidence type="ECO:0000313" key="4">
    <source>
        <dbReference type="Proteomes" id="UP001144372"/>
    </source>
</evidence>
<dbReference type="CDD" id="cd03522">
    <property type="entry name" value="MoeA_like"/>
    <property type="match status" value="1"/>
</dbReference>
<feature type="domain" description="MoaB/Mog" evidence="2">
    <location>
        <begin position="176"/>
        <end position="308"/>
    </location>
</feature>
<dbReference type="PANTHER" id="PTHR10192:SF28">
    <property type="entry name" value="MOLYBDOPTERIN MOLYBDENUMTRANSFERASE"/>
    <property type="match status" value="1"/>
</dbReference>
<dbReference type="GO" id="GO:0006777">
    <property type="term" value="P:Mo-molybdopterin cofactor biosynthetic process"/>
    <property type="evidence" value="ECO:0007669"/>
    <property type="project" value="UniProtKB-UniRule"/>
</dbReference>
<dbReference type="GO" id="GO:0046872">
    <property type="term" value="F:metal ion binding"/>
    <property type="evidence" value="ECO:0007669"/>
    <property type="project" value="UniProtKB-UniRule"/>
</dbReference>
<dbReference type="SUPFAM" id="SSF53218">
    <property type="entry name" value="Molybdenum cofactor biosynthesis proteins"/>
    <property type="match status" value="1"/>
</dbReference>
<dbReference type="InterPro" id="IPR038987">
    <property type="entry name" value="MoeA-like"/>
</dbReference>
<comment type="caution">
    <text evidence="3">The sequence shown here is derived from an EMBL/GenBank/DDBJ whole genome shotgun (WGS) entry which is preliminary data.</text>
</comment>
<evidence type="ECO:0000313" key="3">
    <source>
        <dbReference type="EMBL" id="GLI33021.1"/>
    </source>
</evidence>
<keyword evidence="1" id="KW-0479">Metal-binding</keyword>
<keyword evidence="1" id="KW-0501">Molybdenum cofactor biosynthesis</keyword>
<gene>
    <name evidence="3" type="ORF">DAMNIGENAA_04540</name>
</gene>
<dbReference type="GO" id="GO:0005829">
    <property type="term" value="C:cytosol"/>
    <property type="evidence" value="ECO:0007669"/>
    <property type="project" value="TreeGrafter"/>
</dbReference>
<keyword evidence="4" id="KW-1185">Reference proteome</keyword>
<keyword evidence="1" id="KW-0500">Molybdenum</keyword>